<protein>
    <submittedName>
        <fullName evidence="1">Uncharacterized protein</fullName>
    </submittedName>
</protein>
<dbReference type="EMBL" id="VSWC01000105">
    <property type="protein sequence ID" value="KAA1086506.1"/>
    <property type="molecule type" value="Genomic_DNA"/>
</dbReference>
<proteinExistence type="predicted"/>
<dbReference type="Proteomes" id="UP000325313">
    <property type="component" value="Unassembled WGS sequence"/>
</dbReference>
<dbReference type="EMBL" id="VDEP01000286">
    <property type="protein sequence ID" value="KAA1111349.1"/>
    <property type="molecule type" value="Genomic_DNA"/>
</dbReference>
<evidence type="ECO:0000313" key="4">
    <source>
        <dbReference type="Proteomes" id="UP000325313"/>
    </source>
</evidence>
<comment type="caution">
    <text evidence="1">The sequence shown here is derived from an EMBL/GenBank/DDBJ whole genome shotgun (WGS) entry which is preliminary data.</text>
</comment>
<dbReference type="Proteomes" id="UP000324748">
    <property type="component" value="Unassembled WGS sequence"/>
</dbReference>
<name>A0A5B0NCM1_PUCGR</name>
<evidence type="ECO:0000313" key="2">
    <source>
        <dbReference type="EMBL" id="KAA1111349.1"/>
    </source>
</evidence>
<evidence type="ECO:0000313" key="1">
    <source>
        <dbReference type="EMBL" id="KAA1086506.1"/>
    </source>
</evidence>
<gene>
    <name evidence="1" type="ORF">PGT21_001327</name>
    <name evidence="2" type="ORF">PGTUg99_004692</name>
</gene>
<organism evidence="1 3">
    <name type="scientific">Puccinia graminis f. sp. tritici</name>
    <dbReference type="NCBI Taxonomy" id="56615"/>
    <lineage>
        <taxon>Eukaryota</taxon>
        <taxon>Fungi</taxon>
        <taxon>Dikarya</taxon>
        <taxon>Basidiomycota</taxon>
        <taxon>Pucciniomycotina</taxon>
        <taxon>Pucciniomycetes</taxon>
        <taxon>Pucciniales</taxon>
        <taxon>Pucciniaceae</taxon>
        <taxon>Puccinia</taxon>
    </lineage>
</organism>
<evidence type="ECO:0000313" key="3">
    <source>
        <dbReference type="Proteomes" id="UP000324748"/>
    </source>
</evidence>
<reference evidence="3 4" key="1">
    <citation type="submission" date="2019-05" db="EMBL/GenBank/DDBJ databases">
        <title>Emergence of the Ug99 lineage of the wheat stem rust pathogen through somatic hybridization.</title>
        <authorList>
            <person name="Li F."/>
            <person name="Upadhyaya N.M."/>
            <person name="Sperschneider J."/>
            <person name="Matny O."/>
            <person name="Nguyen-Phuc H."/>
            <person name="Mago R."/>
            <person name="Raley C."/>
            <person name="Miller M.E."/>
            <person name="Silverstein K.A.T."/>
            <person name="Henningsen E."/>
            <person name="Hirsch C.D."/>
            <person name="Visser B."/>
            <person name="Pretorius Z.A."/>
            <person name="Steffenson B.J."/>
            <person name="Schwessinger B."/>
            <person name="Dodds P.N."/>
            <person name="Figueroa M."/>
        </authorList>
    </citation>
    <scope>NUCLEOTIDE SEQUENCE [LARGE SCALE GENOMIC DNA]</scope>
    <source>
        <strain evidence="1">21-0</strain>
        <strain evidence="2 4">Ug99</strain>
    </source>
</reference>
<sequence length="112" mass="12712">MAASDKDGIVLRLKLYLQDFQPLRPEHLRYIRLPLAPHALCHWSNLRRASSPFSNFQALNSASITPTSCPHHLHQSRASGWPTIHASLIRTCFVTLFRPAVILDLVRAYLSL</sequence>
<dbReference type="AlphaFoldDB" id="A0A5B0NCM1"/>
<keyword evidence="3" id="KW-1185">Reference proteome</keyword>
<accession>A0A5B0NCM1</accession>